<sequence length="569" mass="63853">MAAHVAMLARATTPSLVLLILAFVLSTVVTSFGSPDSDALLKFKEQLVNNEGISNWNLSVNPCERERSNWVGVLCFNGGIWGLQLEHMGLAGNIDLDALAPLPSFRTLSLMDNNFDGPLPDFKKLGKLKALYLSNNRFSGDIPDKAFEGMGNKGLCGPPLGPCMPSPPSSTPEARGKKISILYIVIIILIVLFLLAAIAFAFLLFSRNRRRAQRRAPSPENSNRMMSSYCRDDAHREMPETNSRSRKTDPGKLSFLKDDIEKFDLQDLLTASAEVLGSGTFGSSYKAAVGGQPVVVKRYRHMNNVEREEFHEHMRRIGRLKHQNLLPLAAYYYRRDEKLLVTEFAENGSLASHLHEEGLDWHIRLKIVKGVARGLAFLYNQLPIIAPHGHLKSSNVLLDESFEPLLTDYALRPVINPEHAHMFMMAYKSPEYAQLGRSSNKTDIWCFGILILEILTGKFPENYLTPGYNSDADLATWVNNMVKEKRTGEVFDKEMLGTKNSKGEMIKLLKIGLSCCEEEFERRLDIKEVIDKVEELKGDDDDEDFYGSEGNAYSVRGSNQEGFSFSMDR</sequence>
<evidence type="ECO:0000256" key="16">
    <source>
        <dbReference type="ARBA" id="ARBA00047899"/>
    </source>
</evidence>
<dbReference type="GO" id="GO:0005524">
    <property type="term" value="F:ATP binding"/>
    <property type="evidence" value="ECO:0007669"/>
    <property type="project" value="UniProtKB-KW"/>
</dbReference>
<reference evidence="22" key="2">
    <citation type="journal article" date="2023" name="Int. J. Mol. Sci.">
        <title>De Novo Assembly and Annotation of 11 Diverse Shrub Willow (Salix) Genomes Reveals Novel Gene Organization in Sex-Linked Regions.</title>
        <authorList>
            <person name="Hyden B."/>
            <person name="Feng K."/>
            <person name="Yates T.B."/>
            <person name="Jawdy S."/>
            <person name="Cereghino C."/>
            <person name="Smart L.B."/>
            <person name="Muchero W."/>
        </authorList>
    </citation>
    <scope>NUCLEOTIDE SEQUENCE [LARGE SCALE GENOMIC DNA]</scope>
    <source>
        <tissue evidence="22">Shoot tip</tissue>
    </source>
</reference>
<feature type="transmembrane region" description="Helical" evidence="19">
    <location>
        <begin position="181"/>
        <end position="205"/>
    </location>
</feature>
<evidence type="ECO:0000313" key="22">
    <source>
        <dbReference type="EMBL" id="KAJ6678870.1"/>
    </source>
</evidence>
<dbReference type="InterPro" id="IPR046959">
    <property type="entry name" value="PRK1-6/SRF4-like"/>
</dbReference>
<accession>A0A9Q0SJ29</accession>
<dbReference type="SUPFAM" id="SSF52058">
    <property type="entry name" value="L domain-like"/>
    <property type="match status" value="1"/>
</dbReference>
<evidence type="ECO:0000256" key="5">
    <source>
        <dbReference type="ARBA" id="ARBA00022614"/>
    </source>
</evidence>
<name>A0A9Q0SJ29_SALVM</name>
<comment type="caution">
    <text evidence="22">The sequence shown here is derived from an EMBL/GenBank/DDBJ whole genome shotgun (WGS) entry which is preliminary data.</text>
</comment>
<feature type="signal peptide" evidence="20">
    <location>
        <begin position="1"/>
        <end position="31"/>
    </location>
</feature>
<comment type="subcellular location">
    <subcellularLocation>
        <location evidence="1">Membrane</location>
        <topology evidence="1">Single-pass membrane protein</topology>
    </subcellularLocation>
</comment>
<evidence type="ECO:0000259" key="21">
    <source>
        <dbReference type="PROSITE" id="PS50011"/>
    </source>
</evidence>
<keyword evidence="6" id="KW-0808">Transferase</keyword>
<evidence type="ECO:0000256" key="17">
    <source>
        <dbReference type="ARBA" id="ARBA00048679"/>
    </source>
</evidence>
<evidence type="ECO:0000256" key="15">
    <source>
        <dbReference type="ARBA" id="ARBA00023170"/>
    </source>
</evidence>
<keyword evidence="13 19" id="KW-1133">Transmembrane helix</keyword>
<evidence type="ECO:0000256" key="3">
    <source>
        <dbReference type="ARBA" id="ARBA00012513"/>
    </source>
</evidence>
<evidence type="ECO:0000313" key="23">
    <source>
        <dbReference type="Proteomes" id="UP001151529"/>
    </source>
</evidence>
<keyword evidence="10" id="KW-0547">Nucleotide-binding</keyword>
<dbReference type="FunFam" id="3.30.200.20:FF:000307">
    <property type="entry name" value="pollen receptor-like kinase 1"/>
    <property type="match status" value="1"/>
</dbReference>
<dbReference type="GO" id="GO:0004674">
    <property type="term" value="F:protein serine/threonine kinase activity"/>
    <property type="evidence" value="ECO:0007669"/>
    <property type="project" value="UniProtKB-EC"/>
</dbReference>
<dbReference type="EMBL" id="JAPFFL010000014">
    <property type="protein sequence ID" value="KAJ6678870.1"/>
    <property type="molecule type" value="Genomic_DNA"/>
</dbReference>
<dbReference type="FunFam" id="1.10.510.10:FF:000480">
    <property type="entry name" value="Pollen receptor-like kinase 1"/>
    <property type="match status" value="1"/>
</dbReference>
<dbReference type="Pfam" id="PF08263">
    <property type="entry name" value="LRRNT_2"/>
    <property type="match status" value="1"/>
</dbReference>
<protein>
    <recommendedName>
        <fullName evidence="3">non-specific serine/threonine protein kinase</fullName>
        <ecNumber evidence="3">2.7.11.1</ecNumber>
    </recommendedName>
</protein>
<keyword evidence="4" id="KW-0597">Phosphoprotein</keyword>
<evidence type="ECO:0000256" key="13">
    <source>
        <dbReference type="ARBA" id="ARBA00022989"/>
    </source>
</evidence>
<keyword evidence="7 19" id="KW-0812">Transmembrane</keyword>
<organism evidence="22 23">
    <name type="scientific">Salix viminalis</name>
    <name type="common">Common osier</name>
    <name type="synonym">Basket willow</name>
    <dbReference type="NCBI Taxonomy" id="40686"/>
    <lineage>
        <taxon>Eukaryota</taxon>
        <taxon>Viridiplantae</taxon>
        <taxon>Streptophyta</taxon>
        <taxon>Embryophyta</taxon>
        <taxon>Tracheophyta</taxon>
        <taxon>Spermatophyta</taxon>
        <taxon>Magnoliopsida</taxon>
        <taxon>eudicotyledons</taxon>
        <taxon>Gunneridae</taxon>
        <taxon>Pentapetalae</taxon>
        <taxon>rosids</taxon>
        <taxon>fabids</taxon>
        <taxon>Malpighiales</taxon>
        <taxon>Salicaceae</taxon>
        <taxon>Saliceae</taxon>
        <taxon>Salix</taxon>
    </lineage>
</organism>
<evidence type="ECO:0000256" key="10">
    <source>
        <dbReference type="ARBA" id="ARBA00022741"/>
    </source>
</evidence>
<dbReference type="OrthoDB" id="418615at2759"/>
<dbReference type="InterPro" id="IPR013210">
    <property type="entry name" value="LRR_N_plant-typ"/>
</dbReference>
<dbReference type="Gene3D" id="1.10.510.10">
    <property type="entry name" value="Transferase(Phosphotransferase) domain 1"/>
    <property type="match status" value="1"/>
</dbReference>
<dbReference type="EC" id="2.7.11.1" evidence="3"/>
<keyword evidence="11 22" id="KW-0418">Kinase</keyword>
<dbReference type="InterPro" id="IPR001245">
    <property type="entry name" value="Ser-Thr/Tyr_kinase_cat_dom"/>
</dbReference>
<keyword evidence="12" id="KW-0067">ATP-binding</keyword>
<dbReference type="AlphaFoldDB" id="A0A9Q0SJ29"/>
<proteinExistence type="inferred from homology"/>
<gene>
    <name evidence="22" type="ORF">OIU85_009344</name>
</gene>
<keyword evidence="5" id="KW-0433">Leucine-rich repeat</keyword>
<evidence type="ECO:0000256" key="18">
    <source>
        <dbReference type="SAM" id="MobiDB-lite"/>
    </source>
</evidence>
<keyword evidence="9" id="KW-0677">Repeat</keyword>
<dbReference type="Gene3D" id="3.30.200.20">
    <property type="entry name" value="Phosphorylase Kinase, domain 1"/>
    <property type="match status" value="1"/>
</dbReference>
<dbReference type="InterPro" id="IPR000719">
    <property type="entry name" value="Prot_kinase_dom"/>
</dbReference>
<evidence type="ECO:0000256" key="19">
    <source>
        <dbReference type="SAM" id="Phobius"/>
    </source>
</evidence>
<feature type="region of interest" description="Disordered" evidence="18">
    <location>
        <begin position="539"/>
        <end position="569"/>
    </location>
</feature>
<dbReference type="PANTHER" id="PTHR48007">
    <property type="entry name" value="LEUCINE-RICH REPEAT RECEPTOR-LIKE PROTEIN KINASE PXC1"/>
    <property type="match status" value="1"/>
</dbReference>
<evidence type="ECO:0000256" key="1">
    <source>
        <dbReference type="ARBA" id="ARBA00004167"/>
    </source>
</evidence>
<dbReference type="InterPro" id="IPR032675">
    <property type="entry name" value="LRR_dom_sf"/>
</dbReference>
<evidence type="ECO:0000256" key="2">
    <source>
        <dbReference type="ARBA" id="ARBA00008684"/>
    </source>
</evidence>
<dbReference type="Gene3D" id="3.80.10.10">
    <property type="entry name" value="Ribonuclease Inhibitor"/>
    <property type="match status" value="1"/>
</dbReference>
<comment type="catalytic activity">
    <reaction evidence="17">
        <text>L-seryl-[protein] + ATP = O-phospho-L-seryl-[protein] + ADP + H(+)</text>
        <dbReference type="Rhea" id="RHEA:17989"/>
        <dbReference type="Rhea" id="RHEA-COMP:9863"/>
        <dbReference type="Rhea" id="RHEA-COMP:11604"/>
        <dbReference type="ChEBI" id="CHEBI:15378"/>
        <dbReference type="ChEBI" id="CHEBI:29999"/>
        <dbReference type="ChEBI" id="CHEBI:30616"/>
        <dbReference type="ChEBI" id="CHEBI:83421"/>
        <dbReference type="ChEBI" id="CHEBI:456216"/>
        <dbReference type="EC" id="2.7.11.1"/>
    </reaction>
</comment>
<comment type="similarity">
    <text evidence="2">Belongs to the protein kinase superfamily. Ser/Thr protein kinase family.</text>
</comment>
<dbReference type="Pfam" id="PF07714">
    <property type="entry name" value="PK_Tyr_Ser-Thr"/>
    <property type="match status" value="1"/>
</dbReference>
<dbReference type="InterPro" id="IPR001611">
    <property type="entry name" value="Leu-rich_rpt"/>
</dbReference>
<dbReference type="SUPFAM" id="SSF56112">
    <property type="entry name" value="Protein kinase-like (PK-like)"/>
    <property type="match status" value="1"/>
</dbReference>
<feature type="chain" id="PRO_5040271110" description="non-specific serine/threonine protein kinase" evidence="20">
    <location>
        <begin position="32"/>
        <end position="569"/>
    </location>
</feature>
<evidence type="ECO:0000256" key="8">
    <source>
        <dbReference type="ARBA" id="ARBA00022729"/>
    </source>
</evidence>
<evidence type="ECO:0000256" key="12">
    <source>
        <dbReference type="ARBA" id="ARBA00022840"/>
    </source>
</evidence>
<keyword evidence="23" id="KW-1185">Reference proteome</keyword>
<keyword evidence="15 22" id="KW-0675">Receptor</keyword>
<dbReference type="PANTHER" id="PTHR48007:SF19">
    <property type="entry name" value="POLLEN RECEPTOR-LIKE KINASE 5"/>
    <property type="match status" value="1"/>
</dbReference>
<dbReference type="PROSITE" id="PS50011">
    <property type="entry name" value="PROTEIN_KINASE_DOM"/>
    <property type="match status" value="1"/>
</dbReference>
<evidence type="ECO:0000256" key="7">
    <source>
        <dbReference type="ARBA" id="ARBA00022692"/>
    </source>
</evidence>
<comment type="catalytic activity">
    <reaction evidence="16">
        <text>L-threonyl-[protein] + ATP = O-phospho-L-threonyl-[protein] + ADP + H(+)</text>
        <dbReference type="Rhea" id="RHEA:46608"/>
        <dbReference type="Rhea" id="RHEA-COMP:11060"/>
        <dbReference type="Rhea" id="RHEA-COMP:11605"/>
        <dbReference type="ChEBI" id="CHEBI:15378"/>
        <dbReference type="ChEBI" id="CHEBI:30013"/>
        <dbReference type="ChEBI" id="CHEBI:30616"/>
        <dbReference type="ChEBI" id="CHEBI:61977"/>
        <dbReference type="ChEBI" id="CHEBI:456216"/>
        <dbReference type="EC" id="2.7.11.1"/>
    </reaction>
</comment>
<evidence type="ECO:0000256" key="20">
    <source>
        <dbReference type="SAM" id="SignalP"/>
    </source>
</evidence>
<feature type="domain" description="Protein kinase" evidence="21">
    <location>
        <begin position="270"/>
        <end position="546"/>
    </location>
</feature>
<reference evidence="22" key="1">
    <citation type="submission" date="2022-11" db="EMBL/GenBank/DDBJ databases">
        <authorList>
            <person name="Hyden B.L."/>
            <person name="Feng K."/>
            <person name="Yates T."/>
            <person name="Jawdy S."/>
            <person name="Smart L.B."/>
            <person name="Muchero W."/>
        </authorList>
    </citation>
    <scope>NUCLEOTIDE SEQUENCE</scope>
    <source>
        <tissue evidence="22">Shoot tip</tissue>
    </source>
</reference>
<evidence type="ECO:0000256" key="14">
    <source>
        <dbReference type="ARBA" id="ARBA00023136"/>
    </source>
</evidence>
<dbReference type="Proteomes" id="UP001151529">
    <property type="component" value="Chromosome 7"/>
</dbReference>
<evidence type="ECO:0000256" key="11">
    <source>
        <dbReference type="ARBA" id="ARBA00022777"/>
    </source>
</evidence>
<dbReference type="Pfam" id="PF00560">
    <property type="entry name" value="LRR_1"/>
    <property type="match status" value="1"/>
</dbReference>
<dbReference type="GO" id="GO:0016020">
    <property type="term" value="C:membrane"/>
    <property type="evidence" value="ECO:0007669"/>
    <property type="project" value="UniProtKB-SubCell"/>
</dbReference>
<evidence type="ECO:0000256" key="9">
    <source>
        <dbReference type="ARBA" id="ARBA00022737"/>
    </source>
</evidence>
<dbReference type="InterPro" id="IPR011009">
    <property type="entry name" value="Kinase-like_dom_sf"/>
</dbReference>
<keyword evidence="14 19" id="KW-0472">Membrane</keyword>
<evidence type="ECO:0000256" key="6">
    <source>
        <dbReference type="ARBA" id="ARBA00022679"/>
    </source>
</evidence>
<evidence type="ECO:0000256" key="4">
    <source>
        <dbReference type="ARBA" id="ARBA00022553"/>
    </source>
</evidence>
<keyword evidence="8 20" id="KW-0732">Signal</keyword>